<dbReference type="GO" id="GO:0034464">
    <property type="term" value="C:BBSome"/>
    <property type="evidence" value="ECO:0007669"/>
    <property type="project" value="InterPro"/>
</dbReference>
<dbReference type="OrthoDB" id="10262646at2759"/>
<protein>
    <recommendedName>
        <fullName evidence="8">PTHB1 N-terminal domain-containing protein</fullName>
    </recommendedName>
</protein>
<dbReference type="InterPro" id="IPR028074">
    <property type="entry name" value="PHTB1_GAE_dom"/>
</dbReference>
<dbReference type="GO" id="GO:0060271">
    <property type="term" value="P:cilium assembly"/>
    <property type="evidence" value="ECO:0007669"/>
    <property type="project" value="TreeGrafter"/>
</dbReference>
<evidence type="ECO:0000259" key="2">
    <source>
        <dbReference type="Pfam" id="PF14727"/>
    </source>
</evidence>
<dbReference type="Pfam" id="PF23338">
    <property type="entry name" value="PTHB1_hp"/>
    <property type="match status" value="1"/>
</dbReference>
<evidence type="ECO:0000313" key="7">
    <source>
        <dbReference type="Proteomes" id="UP000015104"/>
    </source>
</evidence>
<dbReference type="eggNOG" id="KOG3679">
    <property type="taxonomic scope" value="Eukaryota"/>
</dbReference>
<dbReference type="PANTHER" id="PTHR20991">
    <property type="entry name" value="PARATHYROID HORMONE-RESPONSIVE B1 GENE"/>
    <property type="match status" value="1"/>
</dbReference>
<dbReference type="InterPro" id="IPR036322">
    <property type="entry name" value="WD40_repeat_dom_sf"/>
</dbReference>
<feature type="domain" description="PTHB1 N-terminal" evidence="2">
    <location>
        <begin position="1"/>
        <end position="370"/>
    </location>
</feature>
<dbReference type="OMA" id="MAHREND"/>
<feature type="domain" description="PTHB1 GAE" evidence="3">
    <location>
        <begin position="463"/>
        <end position="547"/>
    </location>
</feature>
<sequence length="928" mass="101880">MSLFRARDWWTTNAGSDENFGPTCLCISNIDNSRDNSDKIITGSHEGILRIYSTANTLDDKRLKPFQANDLLLEVDLRQPILQLASGLLLSASKSLHLAVLHPRKISIYSAAATIGVTEYGSSYNVLLIYEHNLPQSAYNFTIGPFGQIKGRDFLCVQSIDGTLSFYEQESFAFSRHLTNFMLPGPIVYLPTTDSFVVANGAWFIESFRYQVLAISKANDIKLPDPDSNQRVVSSSGRRVTPDWSLQIGEPLIDLQAHTLSKKFSLIVALGERNLYIIRDSGIVSWMKKLNFTPYSLTSYLNQASDNIIILISSENGNLLIYSGNKLQWSCQLPFAPIALARASFPNIHGSLVTLSASGELAASYLGTSPSVTLSTPRQDEQGTSSHLTYAETEAELTELRKVIASFNSNPASGSMGGNFGAIGSLSVKGSTNDDNCDIKVTLGNLVTSLVRSSTGPAIDDLLPMVALTISLTCINAVSNVRVSIEAGLPIAFEPSLLNYPSILAGNETQVTTLTATLSNLILPINLSASILITYTNASGSPRVYRKPFYLPLSLICRLQSTLSSPSSALPLSPTSSSPSSYRDSMSHNVDIAFAVQMPVDLRIMFNDLVSVSSNPRQASPASPIPTSLSIPTNESNIDSNNMSISFYTEPASHVTISGGIKMKGSLNKIKFRSNNLHGISIVINEFISRCKSSRINLEAISYDRSSLPFDLYLNCLDKRFNLRIKIINLSKNLATQTSYFRAVQKRLLIKFKDRNPTPLSNLDILLDEIYSKILYLTNQLVTTQGEFERSTNHLAASTELFHNLLEIIGKMKPEETMIMKNVWSSSIGSDIDEGWEERTELALNSLLNESNRDKDTTDARFTNGNFEMKDDCENLKSLLTAYIDKILSCGSTAITNPNLETKTRDISNSSSLITSAVAEVINEDEDL</sequence>
<feature type="region of interest" description="Disordered" evidence="1">
    <location>
        <begin position="564"/>
        <end position="583"/>
    </location>
</feature>
<evidence type="ECO:0000259" key="3">
    <source>
        <dbReference type="Pfam" id="PF14728"/>
    </source>
</evidence>
<dbReference type="InterPro" id="IPR055364">
    <property type="entry name" value="PTHB1_CtH_dom"/>
</dbReference>
<dbReference type="STRING" id="32264.T1K902"/>
<dbReference type="InterPro" id="IPR028073">
    <property type="entry name" value="PHTB1_N_dom"/>
</dbReference>
<dbReference type="KEGG" id="tut:107361895"/>
<organism evidence="6 7">
    <name type="scientific">Tetranychus urticae</name>
    <name type="common">Two-spotted spider mite</name>
    <dbReference type="NCBI Taxonomy" id="32264"/>
    <lineage>
        <taxon>Eukaryota</taxon>
        <taxon>Metazoa</taxon>
        <taxon>Ecdysozoa</taxon>
        <taxon>Arthropoda</taxon>
        <taxon>Chelicerata</taxon>
        <taxon>Arachnida</taxon>
        <taxon>Acari</taxon>
        <taxon>Acariformes</taxon>
        <taxon>Trombidiformes</taxon>
        <taxon>Prostigmata</taxon>
        <taxon>Eleutherengona</taxon>
        <taxon>Raphignathae</taxon>
        <taxon>Tetranychoidea</taxon>
        <taxon>Tetranychidae</taxon>
        <taxon>Tetranychus</taxon>
    </lineage>
</organism>
<dbReference type="PANTHER" id="PTHR20991:SF0">
    <property type="entry name" value="PROTEIN PTHB1"/>
    <property type="match status" value="1"/>
</dbReference>
<keyword evidence="7" id="KW-1185">Reference proteome</keyword>
<dbReference type="SUPFAM" id="SSF50978">
    <property type="entry name" value="WD40 repeat-like"/>
    <property type="match status" value="1"/>
</dbReference>
<dbReference type="GO" id="GO:0016020">
    <property type="term" value="C:membrane"/>
    <property type="evidence" value="ECO:0007669"/>
    <property type="project" value="TreeGrafter"/>
</dbReference>
<reference evidence="7" key="1">
    <citation type="submission" date="2011-08" db="EMBL/GenBank/DDBJ databases">
        <authorList>
            <person name="Rombauts S."/>
        </authorList>
    </citation>
    <scope>NUCLEOTIDE SEQUENCE</scope>
    <source>
        <strain evidence="7">London</strain>
    </source>
</reference>
<evidence type="ECO:0000259" key="4">
    <source>
        <dbReference type="Pfam" id="PF23338"/>
    </source>
</evidence>
<dbReference type="InterPro" id="IPR055363">
    <property type="entry name" value="PTHB1_hp_dom"/>
</dbReference>
<gene>
    <name evidence="6" type="primary">107361895</name>
</gene>
<dbReference type="InterPro" id="IPR026511">
    <property type="entry name" value="PTHB1"/>
</dbReference>
<dbReference type="HOGENOM" id="CLU_015674_1_0_1"/>
<name>T1K902_TETUR</name>
<feature type="compositionally biased region" description="Low complexity" evidence="1">
    <location>
        <begin position="564"/>
        <end position="581"/>
    </location>
</feature>
<evidence type="ECO:0008006" key="8">
    <source>
        <dbReference type="Google" id="ProtNLM"/>
    </source>
</evidence>
<dbReference type="AlphaFoldDB" id="T1K902"/>
<evidence type="ECO:0000259" key="5">
    <source>
        <dbReference type="Pfam" id="PF23339"/>
    </source>
</evidence>
<accession>T1K902</accession>
<evidence type="ECO:0000313" key="6">
    <source>
        <dbReference type="EnsemblMetazoa" id="tetur07g03210.1"/>
    </source>
</evidence>
<reference evidence="6" key="2">
    <citation type="submission" date="2015-06" db="UniProtKB">
        <authorList>
            <consortium name="EnsemblMetazoa"/>
        </authorList>
    </citation>
    <scope>IDENTIFICATION</scope>
</reference>
<feature type="domain" description="PTHB1 hairpin" evidence="4">
    <location>
        <begin position="707"/>
        <end position="808"/>
    </location>
</feature>
<dbReference type="EMBL" id="CAEY01001886">
    <property type="status" value="NOT_ANNOTATED_CDS"/>
    <property type="molecule type" value="Genomic_DNA"/>
</dbReference>
<dbReference type="Pfam" id="PF14728">
    <property type="entry name" value="PTHB1_GAE"/>
    <property type="match status" value="1"/>
</dbReference>
<dbReference type="Pfam" id="PF14727">
    <property type="entry name" value="PHTB1_N"/>
    <property type="match status" value="1"/>
</dbReference>
<dbReference type="EnsemblMetazoa" id="tetur07g03210.1">
    <property type="protein sequence ID" value="tetur07g03210.1"/>
    <property type="gene ID" value="tetur07g03210"/>
</dbReference>
<dbReference type="Proteomes" id="UP000015104">
    <property type="component" value="Unassembled WGS sequence"/>
</dbReference>
<dbReference type="Pfam" id="PF23339">
    <property type="entry name" value="PTHB1_CtH"/>
    <property type="match status" value="1"/>
</dbReference>
<proteinExistence type="predicted"/>
<feature type="domain" description="PTHB1 C-terminal helix bundle" evidence="5">
    <location>
        <begin position="812"/>
        <end position="887"/>
    </location>
</feature>
<evidence type="ECO:0000256" key="1">
    <source>
        <dbReference type="SAM" id="MobiDB-lite"/>
    </source>
</evidence>